<keyword evidence="13" id="KW-1185">Reference proteome</keyword>
<evidence type="ECO:0000256" key="3">
    <source>
        <dbReference type="ARBA" id="ARBA00007527"/>
    </source>
</evidence>
<comment type="similarity">
    <text evidence="2">Belongs to the methyltransferase superfamily. RRP8 family.</text>
</comment>
<dbReference type="GO" id="GO:0046015">
    <property type="term" value="P:regulation of transcription by glucose"/>
    <property type="evidence" value="ECO:0007669"/>
    <property type="project" value="TreeGrafter"/>
</dbReference>
<protein>
    <recommendedName>
        <fullName evidence="4">Ribosomal RNA-processing protein 8</fullName>
    </recommendedName>
</protein>
<evidence type="ECO:0000256" key="6">
    <source>
        <dbReference type="ARBA" id="ARBA00022603"/>
    </source>
</evidence>
<dbReference type="FunFam" id="1.10.10.2150:FF:000001">
    <property type="entry name" value="Ribosomal RNA-processing protein 8"/>
    <property type="match status" value="1"/>
</dbReference>
<dbReference type="InterPro" id="IPR007823">
    <property type="entry name" value="RRP8"/>
</dbReference>
<dbReference type="InterPro" id="IPR004947">
    <property type="entry name" value="DNase_II"/>
</dbReference>
<evidence type="ECO:0000256" key="1">
    <source>
        <dbReference type="ARBA" id="ARBA00004604"/>
    </source>
</evidence>
<evidence type="ECO:0000256" key="2">
    <source>
        <dbReference type="ARBA" id="ARBA00006301"/>
    </source>
</evidence>
<feature type="region of interest" description="Disordered" evidence="11">
    <location>
        <begin position="31"/>
        <end position="55"/>
    </location>
</feature>
<dbReference type="InterPro" id="IPR029063">
    <property type="entry name" value="SAM-dependent_MTases_sf"/>
</dbReference>
<dbReference type="GO" id="GO:0032259">
    <property type="term" value="P:methylation"/>
    <property type="evidence" value="ECO:0007669"/>
    <property type="project" value="UniProtKB-KW"/>
</dbReference>
<dbReference type="GO" id="GO:0004531">
    <property type="term" value="F:deoxyribonuclease II activity"/>
    <property type="evidence" value="ECO:0007669"/>
    <property type="project" value="InterPro"/>
</dbReference>
<dbReference type="SUPFAM" id="SSF53335">
    <property type="entry name" value="S-adenosyl-L-methionine-dependent methyltransferases"/>
    <property type="match status" value="1"/>
</dbReference>
<accession>A0A0V0RQF1</accession>
<comment type="caution">
    <text evidence="12">The sequence shown here is derived from an EMBL/GenBank/DDBJ whole genome shotgun (WGS) entry which is preliminary data.</text>
</comment>
<dbReference type="GO" id="GO:0000183">
    <property type="term" value="P:rDNA heterochromatin formation"/>
    <property type="evidence" value="ECO:0007669"/>
    <property type="project" value="TreeGrafter"/>
</dbReference>
<organism evidence="12 13">
    <name type="scientific">Trichinella nelsoni</name>
    <dbReference type="NCBI Taxonomy" id="6336"/>
    <lineage>
        <taxon>Eukaryota</taxon>
        <taxon>Metazoa</taxon>
        <taxon>Ecdysozoa</taxon>
        <taxon>Nematoda</taxon>
        <taxon>Enoplea</taxon>
        <taxon>Dorylaimia</taxon>
        <taxon>Trichinellida</taxon>
        <taxon>Trichinellidae</taxon>
        <taxon>Trichinella</taxon>
    </lineage>
</organism>
<evidence type="ECO:0000256" key="9">
    <source>
        <dbReference type="ARBA" id="ARBA00022801"/>
    </source>
</evidence>
<dbReference type="OrthoDB" id="10258825at2759"/>
<dbReference type="InterPro" id="IPR042036">
    <property type="entry name" value="RRP8_N"/>
</dbReference>
<keyword evidence="5" id="KW-0698">rRNA processing</keyword>
<evidence type="ECO:0000256" key="8">
    <source>
        <dbReference type="ARBA" id="ARBA00022691"/>
    </source>
</evidence>
<dbReference type="Pfam" id="PF03265">
    <property type="entry name" value="DNase_II"/>
    <property type="match status" value="4"/>
</dbReference>
<dbReference type="GO" id="GO:0042149">
    <property type="term" value="P:cellular response to glucose starvation"/>
    <property type="evidence" value="ECO:0007669"/>
    <property type="project" value="TreeGrafter"/>
</dbReference>
<feature type="compositionally biased region" description="Polar residues" evidence="11">
    <location>
        <begin position="97"/>
        <end position="119"/>
    </location>
</feature>
<keyword evidence="6" id="KW-0489">Methyltransferase</keyword>
<evidence type="ECO:0000256" key="11">
    <source>
        <dbReference type="SAM" id="MobiDB-lite"/>
    </source>
</evidence>
<dbReference type="EMBL" id="JYDL01000101">
    <property type="protein sequence ID" value="KRX16699.1"/>
    <property type="molecule type" value="Genomic_DNA"/>
</dbReference>
<dbReference type="PANTHER" id="PTHR12787:SF0">
    <property type="entry name" value="RIBOSOMAL RNA-PROCESSING PROTEIN 8"/>
    <property type="match status" value="1"/>
</dbReference>
<dbReference type="GO" id="GO:0033553">
    <property type="term" value="C:rDNA heterochromatin"/>
    <property type="evidence" value="ECO:0007669"/>
    <property type="project" value="TreeGrafter"/>
</dbReference>
<dbReference type="PANTHER" id="PTHR12787">
    <property type="entry name" value="RIBOSOMAL RNA-PROCESSING PROTEIN 8"/>
    <property type="match status" value="1"/>
</dbReference>
<dbReference type="GO" id="GO:0005677">
    <property type="term" value="C:chromatin silencing complex"/>
    <property type="evidence" value="ECO:0007669"/>
    <property type="project" value="TreeGrafter"/>
</dbReference>
<dbReference type="GO" id="GO:0005730">
    <property type="term" value="C:nucleolus"/>
    <property type="evidence" value="ECO:0007669"/>
    <property type="project" value="UniProtKB-SubCell"/>
</dbReference>
<evidence type="ECO:0000256" key="4">
    <source>
        <dbReference type="ARBA" id="ARBA00020203"/>
    </source>
</evidence>
<dbReference type="GO" id="GO:0006364">
    <property type="term" value="P:rRNA processing"/>
    <property type="evidence" value="ECO:0007669"/>
    <property type="project" value="UniProtKB-KW"/>
</dbReference>
<evidence type="ECO:0000256" key="5">
    <source>
        <dbReference type="ARBA" id="ARBA00022552"/>
    </source>
</evidence>
<evidence type="ECO:0000313" key="12">
    <source>
        <dbReference type="EMBL" id="KRX16699.1"/>
    </source>
</evidence>
<dbReference type="STRING" id="6336.A0A0V0RQF1"/>
<evidence type="ECO:0000313" key="13">
    <source>
        <dbReference type="Proteomes" id="UP000054630"/>
    </source>
</evidence>
<evidence type="ECO:0000256" key="10">
    <source>
        <dbReference type="ARBA" id="ARBA00023242"/>
    </source>
</evidence>
<dbReference type="Pfam" id="PF05148">
    <property type="entry name" value="Methyltransf_8"/>
    <property type="match status" value="1"/>
</dbReference>
<evidence type="ECO:0000256" key="7">
    <source>
        <dbReference type="ARBA" id="ARBA00022679"/>
    </source>
</evidence>
<comment type="similarity">
    <text evidence="3">Belongs to the DNase II family.</text>
</comment>
<feature type="compositionally biased region" description="Polar residues" evidence="11">
    <location>
        <begin position="134"/>
        <end position="147"/>
    </location>
</feature>
<dbReference type="Gene3D" id="3.40.50.150">
    <property type="entry name" value="Vaccinia Virus protein VP39"/>
    <property type="match status" value="1"/>
</dbReference>
<gene>
    <name evidence="12" type="primary">RRP8</name>
    <name evidence="12" type="ORF">T07_13802</name>
</gene>
<keyword evidence="7" id="KW-0808">Transferase</keyword>
<keyword evidence="9" id="KW-0378">Hydrolase</keyword>
<keyword evidence="8" id="KW-0949">S-adenosyl-L-methionine</keyword>
<dbReference type="GO" id="GO:0008168">
    <property type="term" value="F:methyltransferase activity"/>
    <property type="evidence" value="ECO:0007669"/>
    <property type="project" value="UniProtKB-KW"/>
</dbReference>
<proteinExistence type="inferred from homology"/>
<dbReference type="Proteomes" id="UP000054630">
    <property type="component" value="Unassembled WGS sequence"/>
</dbReference>
<feature type="compositionally biased region" description="Basic residues" evidence="11">
    <location>
        <begin position="39"/>
        <end position="51"/>
    </location>
</feature>
<name>A0A0V0RQF1_9BILA</name>
<feature type="region of interest" description="Disordered" evidence="11">
    <location>
        <begin position="94"/>
        <end position="147"/>
    </location>
</feature>
<feature type="non-terminal residue" evidence="12">
    <location>
        <position position="1408"/>
    </location>
</feature>
<comment type="subcellular location">
    <subcellularLocation>
        <location evidence="1">Nucleus</location>
        <location evidence="1">Nucleolus</location>
    </subcellularLocation>
</comment>
<sequence length="1408" mass="155792">MGKSKNKYKHLAGLDKGTKLLVQTGVLKERPPGIPFPVRGKKNNSKRNLRKQKAETVDCTEEIPNKASVNSVVLQKKDGKQEFLNAINQKNCDEISMPSSETSTTSLKVERNNNNNKLTNDGVKSEDDYLSPMGKQNNSFDSSSQLSNANKSGSCEIQFSVNFKARKQQRKLDLKTRLCSKLQGSYFRWINEMLYTSSSEEVAKLFSEDPHSFAKYHEGYELQVSKWPVNPLDMLVNWFQKKPKTWIVSDMGCGNAKLQSLIKQKVYSFDFVALNPNVIACDMSHVPLSDENVDVCIFSLSLMGSNIADYILESNRILRIDGILIIIEILSRFQSLRKFRKAVENFGFEFKQQNLIKNYFIWFKFLKKGRPQKTRAIVYKAPGEANGKIIEATAAAAWNNGAQALSSDNGHSFATALQNVVRDNPNVKFLAYNNAPPGVSSIKTKSNSKGVIILSTTTDSAAWIVHTVPGFPGAKTGYSWPVAENARGHLLICLTISESQINAIAASLLLVQPVIYYNDIPQTETAGMPYFNKLADGKISTLPPFTSRQTIRTQAANPVTVHIYSKSEAILYKAPGQATGKIIEATDAARDWQDGAQPLNNNAQHSFATALQHVVGDNPNVKFLAYNNAPPGVPSIKTKSNSKGIIILSIAPATDSAAWIVHTVPGFPAAKTGYNWPLAENARGHLLICLTISESQINAIEIYKKVIVKVLKKTIKVWSRRDSKLKGDCRGSQRHIRLIKSPAVVVDHNTNLEADITNWAVSDPGNIFCHIDKPYLCFFSQIYHNLKYQNVGIEMVLITTIVYKAPGQDNGKIILATAAAAWDNGAQALSRDNGHSFAMALQHVVGNDNSVKFLAYNNAPPGVPSIKTKSNNKGVIILSTTTDSAAWIVHTVPGFPAAKTGYNWPLAENARGHLLICLTISESQINAIAASLLLVQPVIYYNDIPKTETAAMPYFNKLAEGKTSTLPPFTSRQTIRTQSANPLTVHIYSKSESSKYEIYKKVIVKVLKKTIKVWSRRDSKLKGDCRGSQRHIRLIKSPAVVRDHNTYLELDITNWAVSDPGNLFCHIDKPYFKNQTREPAMAICIDNNEIFARFNEIAAQIITFSNLNMAIVYKAPGQDTGKIIFATVAGAWDDGAQPLSNVNQHSFAKTLEDVVRNQNNIKFLAYNNAPPGVPNVNTKSNSKGVMILSTAANSAAWIVHTVPGFPTARTPYSWPVAENARGHLLICLTISKSQINVIAASLLLVQPMVHYNDIPETETAGMPYFNKLAEGKIPTVPPFTSRRSISTENARGPVAVHIYSKSESSKYVLKKTIKVWSRRDNILKGDCRGSQKHIRLIKSPAAINGHNTNLEADITNWAVSDPGSIFCHIDKPYFKNQTREPAMAICIENNEIFARFNEIAAQVEDCPQ</sequence>
<reference evidence="12 13" key="1">
    <citation type="submission" date="2015-01" db="EMBL/GenBank/DDBJ databases">
        <title>Evolution of Trichinella species and genotypes.</title>
        <authorList>
            <person name="Korhonen P.K."/>
            <person name="Edoardo P."/>
            <person name="Giuseppe L.R."/>
            <person name="Gasser R.B."/>
        </authorList>
    </citation>
    <scope>NUCLEOTIDE SEQUENCE [LARGE SCALE GENOMIC DNA]</scope>
    <source>
        <strain evidence="12">ISS37</strain>
    </source>
</reference>
<dbReference type="Gene3D" id="1.10.10.2150">
    <property type="entry name" value="Ribosomal RNA-processing protein 8, N-terminal domain"/>
    <property type="match status" value="1"/>
</dbReference>
<keyword evidence="10" id="KW-0539">Nucleus</keyword>